<feature type="region of interest" description="Disordered" evidence="1">
    <location>
        <begin position="40"/>
        <end position="65"/>
    </location>
</feature>
<proteinExistence type="predicted"/>
<comment type="caution">
    <text evidence="3">The sequence shown here is derived from an EMBL/GenBank/DDBJ whole genome shotgun (WGS) entry which is preliminary data.</text>
</comment>
<evidence type="ECO:0000313" key="3">
    <source>
        <dbReference type="EMBL" id="KKM03323.1"/>
    </source>
</evidence>
<name>A0A0F9JWQ3_9ZZZZ</name>
<feature type="domain" description="Nuclease associated modular" evidence="2">
    <location>
        <begin position="26"/>
        <end position="42"/>
    </location>
</feature>
<gene>
    <name evidence="3" type="ORF">LCGC14_1775610</name>
</gene>
<dbReference type="GO" id="GO:0003677">
    <property type="term" value="F:DNA binding"/>
    <property type="evidence" value="ECO:0007669"/>
    <property type="project" value="InterPro"/>
</dbReference>
<protein>
    <recommendedName>
        <fullName evidence="2">Nuclease associated modular domain-containing protein</fullName>
    </recommendedName>
</protein>
<dbReference type="InterPro" id="IPR003611">
    <property type="entry name" value="NUMOD3"/>
</dbReference>
<dbReference type="Pfam" id="PF07460">
    <property type="entry name" value="NUMOD3"/>
    <property type="match status" value="2"/>
</dbReference>
<reference evidence="3" key="1">
    <citation type="journal article" date="2015" name="Nature">
        <title>Complex archaea that bridge the gap between prokaryotes and eukaryotes.</title>
        <authorList>
            <person name="Spang A."/>
            <person name="Saw J.H."/>
            <person name="Jorgensen S.L."/>
            <person name="Zaremba-Niedzwiedzka K."/>
            <person name="Martijn J."/>
            <person name="Lind A.E."/>
            <person name="van Eijk R."/>
            <person name="Schleper C."/>
            <person name="Guy L."/>
            <person name="Ettema T.J."/>
        </authorList>
    </citation>
    <scope>NUCLEOTIDE SEQUENCE</scope>
</reference>
<dbReference type="EMBL" id="LAZR01016711">
    <property type="protein sequence ID" value="KKM03323.1"/>
    <property type="molecule type" value="Genomic_DNA"/>
</dbReference>
<accession>A0A0F9JWQ3</accession>
<organism evidence="3">
    <name type="scientific">marine sediment metagenome</name>
    <dbReference type="NCBI Taxonomy" id="412755"/>
    <lineage>
        <taxon>unclassified sequences</taxon>
        <taxon>metagenomes</taxon>
        <taxon>ecological metagenomes</taxon>
    </lineage>
</organism>
<feature type="domain" description="Nuclease associated modular" evidence="2">
    <location>
        <begin position="9"/>
        <end position="22"/>
    </location>
</feature>
<sequence>MTSGVYDRTPETRAKMSASHRGLALSRKTRARISTAKKGTNMNNKHNVTHGHTRRAGGRHTSPTYNSWQGMRQRCTNMKCHAYKNYGGRGIKVCERWSNSFVAFLEDMGERPEGKTLGRIDNDGDYVSSNCRWENPAQQSRNQRHCETCRCRLPRRL</sequence>
<feature type="region of interest" description="Disordered" evidence="1">
    <location>
        <begin position="1"/>
        <end position="27"/>
    </location>
</feature>
<evidence type="ECO:0000259" key="2">
    <source>
        <dbReference type="Pfam" id="PF07460"/>
    </source>
</evidence>
<dbReference type="AlphaFoldDB" id="A0A0F9JWQ3"/>
<evidence type="ECO:0000256" key="1">
    <source>
        <dbReference type="SAM" id="MobiDB-lite"/>
    </source>
</evidence>
<feature type="compositionally biased region" description="Basic residues" evidence="1">
    <location>
        <begin position="47"/>
        <end position="58"/>
    </location>
</feature>